<dbReference type="EMBL" id="BOOO01000019">
    <property type="protein sequence ID" value="GII30271.1"/>
    <property type="molecule type" value="Genomic_DNA"/>
</dbReference>
<dbReference type="Proteomes" id="UP000650628">
    <property type="component" value="Unassembled WGS sequence"/>
</dbReference>
<dbReference type="InterPro" id="IPR020904">
    <property type="entry name" value="Sc_DH/Rdtase_CS"/>
</dbReference>
<dbReference type="Gene3D" id="3.40.50.720">
    <property type="entry name" value="NAD(P)-binding Rossmann-like Domain"/>
    <property type="match status" value="1"/>
</dbReference>
<comment type="caution">
    <text evidence="3">The sequence shown here is derived from an EMBL/GenBank/DDBJ whole genome shotgun (WGS) entry which is preliminary data.</text>
</comment>
<organism evidence="3 4">
    <name type="scientific">Planotetraspora mira</name>
    <dbReference type="NCBI Taxonomy" id="58121"/>
    <lineage>
        <taxon>Bacteria</taxon>
        <taxon>Bacillati</taxon>
        <taxon>Actinomycetota</taxon>
        <taxon>Actinomycetes</taxon>
        <taxon>Streptosporangiales</taxon>
        <taxon>Streptosporangiaceae</taxon>
        <taxon>Planotetraspora</taxon>
    </lineage>
</organism>
<keyword evidence="4" id="KW-1185">Reference proteome</keyword>
<dbReference type="RefSeq" id="WP_203954249.1">
    <property type="nucleotide sequence ID" value="NZ_BOOO01000019.1"/>
</dbReference>
<dbReference type="AlphaFoldDB" id="A0A8J3TQM1"/>
<dbReference type="Pfam" id="PF13561">
    <property type="entry name" value="adh_short_C2"/>
    <property type="match status" value="1"/>
</dbReference>
<dbReference type="SUPFAM" id="SSF51735">
    <property type="entry name" value="NAD(P)-binding Rossmann-fold domains"/>
    <property type="match status" value="1"/>
</dbReference>
<evidence type="ECO:0000256" key="1">
    <source>
        <dbReference type="ARBA" id="ARBA00006484"/>
    </source>
</evidence>
<dbReference type="GO" id="GO:0032787">
    <property type="term" value="P:monocarboxylic acid metabolic process"/>
    <property type="evidence" value="ECO:0007669"/>
    <property type="project" value="UniProtKB-ARBA"/>
</dbReference>
<proteinExistence type="inferred from homology"/>
<gene>
    <name evidence="3" type="ORF">Pmi06nite_37130</name>
</gene>
<keyword evidence="2" id="KW-0560">Oxidoreductase</keyword>
<dbReference type="GO" id="GO:0016491">
    <property type="term" value="F:oxidoreductase activity"/>
    <property type="evidence" value="ECO:0007669"/>
    <property type="project" value="UniProtKB-KW"/>
</dbReference>
<accession>A0A8J3TQM1</accession>
<dbReference type="PRINTS" id="PR00081">
    <property type="entry name" value="GDHRDH"/>
</dbReference>
<sequence length="257" mass="26742">MATPVVLVTGALTGIGRSTAFTFAKNGAKLVVSGRHDDAGEALVGELRALGTEAEFVRADVRHEAEVEGLIDQAVERFGRLDVAVNNAGTEGRVAPIVEQTPESYAATFDTNVLGMLLSMKHEFRVMLAQGGGSIVNITSIYGELGLASGSVYVGSKHAVIGMTRVAALEGAASGIRVNAVAPGFTETAMMHRTTGTDEVRSAVLEIIPQRRFGRPDEIGAVIALLASDACSYLTGQVITVDGGLTAGWPLMTEGQA</sequence>
<evidence type="ECO:0000313" key="4">
    <source>
        <dbReference type="Proteomes" id="UP000650628"/>
    </source>
</evidence>
<dbReference type="CDD" id="cd05233">
    <property type="entry name" value="SDR_c"/>
    <property type="match status" value="1"/>
</dbReference>
<dbReference type="InterPro" id="IPR002347">
    <property type="entry name" value="SDR_fam"/>
</dbReference>
<name>A0A8J3TQM1_9ACTN</name>
<dbReference type="NCBIfam" id="NF005559">
    <property type="entry name" value="PRK07231.1"/>
    <property type="match status" value="1"/>
</dbReference>
<evidence type="ECO:0000313" key="3">
    <source>
        <dbReference type="EMBL" id="GII30271.1"/>
    </source>
</evidence>
<dbReference type="PANTHER" id="PTHR42879:SF2">
    <property type="entry name" value="3-OXOACYL-[ACYL-CARRIER-PROTEIN] REDUCTASE FABG"/>
    <property type="match status" value="1"/>
</dbReference>
<reference evidence="3 4" key="1">
    <citation type="submission" date="2021-01" db="EMBL/GenBank/DDBJ databases">
        <title>Whole genome shotgun sequence of Planotetraspora mira NBRC 15435.</title>
        <authorList>
            <person name="Komaki H."/>
            <person name="Tamura T."/>
        </authorList>
    </citation>
    <scope>NUCLEOTIDE SEQUENCE [LARGE SCALE GENOMIC DNA]</scope>
    <source>
        <strain evidence="3 4">NBRC 15435</strain>
    </source>
</reference>
<dbReference type="InterPro" id="IPR036291">
    <property type="entry name" value="NAD(P)-bd_dom_sf"/>
</dbReference>
<dbReference type="FunFam" id="3.40.50.720:FF:000084">
    <property type="entry name" value="Short-chain dehydrogenase reductase"/>
    <property type="match status" value="1"/>
</dbReference>
<dbReference type="PANTHER" id="PTHR42879">
    <property type="entry name" value="3-OXOACYL-(ACYL-CARRIER-PROTEIN) REDUCTASE"/>
    <property type="match status" value="1"/>
</dbReference>
<dbReference type="InterPro" id="IPR050259">
    <property type="entry name" value="SDR"/>
</dbReference>
<evidence type="ECO:0000256" key="2">
    <source>
        <dbReference type="ARBA" id="ARBA00023002"/>
    </source>
</evidence>
<comment type="similarity">
    <text evidence="1">Belongs to the short-chain dehydrogenases/reductases (SDR) family.</text>
</comment>
<dbReference type="PROSITE" id="PS00061">
    <property type="entry name" value="ADH_SHORT"/>
    <property type="match status" value="1"/>
</dbReference>
<dbReference type="PRINTS" id="PR00080">
    <property type="entry name" value="SDRFAMILY"/>
</dbReference>
<protein>
    <submittedName>
        <fullName evidence="3">Oxidoreductase</fullName>
    </submittedName>
</protein>